<dbReference type="InterPro" id="IPR016024">
    <property type="entry name" value="ARM-type_fold"/>
</dbReference>
<protein>
    <recommendedName>
        <fullName evidence="2">Nucleolar protein 9</fullName>
    </recommendedName>
    <alternativeName>
        <fullName evidence="5 6">Pumilio domain-containing protein NOP9</fullName>
    </alternativeName>
</protein>
<feature type="region of interest" description="Disordered" evidence="7">
    <location>
        <begin position="1"/>
        <end position="30"/>
    </location>
</feature>
<dbReference type="PANTHER" id="PTHR13102">
    <property type="entry name" value="NUCLEOLAR PROTEIN 9"/>
    <property type="match status" value="1"/>
</dbReference>
<evidence type="ECO:0000256" key="7">
    <source>
        <dbReference type="SAM" id="MobiDB-lite"/>
    </source>
</evidence>
<accession>A0A3N4LBX0</accession>
<evidence type="ECO:0000256" key="1">
    <source>
        <dbReference type="ARBA" id="ARBA00004604"/>
    </source>
</evidence>
<proteinExistence type="predicted"/>
<comment type="subcellular location">
    <subcellularLocation>
        <location evidence="1">Nucleus</location>
        <location evidence="1">Nucleolus</location>
    </subcellularLocation>
</comment>
<evidence type="ECO:0000256" key="5">
    <source>
        <dbReference type="ARBA" id="ARBA00030932"/>
    </source>
</evidence>
<dbReference type="GO" id="GO:0030686">
    <property type="term" value="C:90S preribosome"/>
    <property type="evidence" value="ECO:0007669"/>
    <property type="project" value="TreeGrafter"/>
</dbReference>
<organism evidence="8 9">
    <name type="scientific">Terfezia boudieri ATCC MYA-4762</name>
    <dbReference type="NCBI Taxonomy" id="1051890"/>
    <lineage>
        <taxon>Eukaryota</taxon>
        <taxon>Fungi</taxon>
        <taxon>Dikarya</taxon>
        <taxon>Ascomycota</taxon>
        <taxon>Pezizomycotina</taxon>
        <taxon>Pezizomycetes</taxon>
        <taxon>Pezizales</taxon>
        <taxon>Pezizaceae</taxon>
        <taxon>Terfezia</taxon>
    </lineage>
</organism>
<dbReference type="Pfam" id="PF22493">
    <property type="entry name" value="PUF_NOP9"/>
    <property type="match status" value="1"/>
</dbReference>
<dbReference type="GO" id="GO:0003723">
    <property type="term" value="F:RNA binding"/>
    <property type="evidence" value="ECO:0007669"/>
    <property type="project" value="InterPro"/>
</dbReference>
<dbReference type="GO" id="GO:0005730">
    <property type="term" value="C:nucleolus"/>
    <property type="evidence" value="ECO:0007669"/>
    <property type="project" value="UniProtKB-SubCell"/>
</dbReference>
<dbReference type="Gene3D" id="1.25.10.10">
    <property type="entry name" value="Leucine-rich Repeat Variant"/>
    <property type="match status" value="3"/>
</dbReference>
<evidence type="ECO:0000256" key="2">
    <source>
        <dbReference type="ARBA" id="ARBA00016427"/>
    </source>
</evidence>
<dbReference type="STRING" id="1051890.A0A3N4LBX0"/>
<dbReference type="AlphaFoldDB" id="A0A3N4LBX0"/>
<reference evidence="8 9" key="1">
    <citation type="journal article" date="2018" name="Nat. Ecol. Evol.">
        <title>Pezizomycetes genomes reveal the molecular basis of ectomycorrhizal truffle lifestyle.</title>
        <authorList>
            <person name="Murat C."/>
            <person name="Payen T."/>
            <person name="Noel B."/>
            <person name="Kuo A."/>
            <person name="Morin E."/>
            <person name="Chen J."/>
            <person name="Kohler A."/>
            <person name="Krizsan K."/>
            <person name="Balestrini R."/>
            <person name="Da Silva C."/>
            <person name="Montanini B."/>
            <person name="Hainaut M."/>
            <person name="Levati E."/>
            <person name="Barry K.W."/>
            <person name="Belfiori B."/>
            <person name="Cichocki N."/>
            <person name="Clum A."/>
            <person name="Dockter R.B."/>
            <person name="Fauchery L."/>
            <person name="Guy J."/>
            <person name="Iotti M."/>
            <person name="Le Tacon F."/>
            <person name="Lindquist E.A."/>
            <person name="Lipzen A."/>
            <person name="Malagnac F."/>
            <person name="Mello A."/>
            <person name="Molinier V."/>
            <person name="Miyauchi S."/>
            <person name="Poulain J."/>
            <person name="Riccioni C."/>
            <person name="Rubini A."/>
            <person name="Sitrit Y."/>
            <person name="Splivallo R."/>
            <person name="Traeger S."/>
            <person name="Wang M."/>
            <person name="Zifcakova L."/>
            <person name="Wipf D."/>
            <person name="Zambonelli A."/>
            <person name="Paolocci F."/>
            <person name="Nowrousian M."/>
            <person name="Ottonello S."/>
            <person name="Baldrian P."/>
            <person name="Spatafora J.W."/>
            <person name="Henrissat B."/>
            <person name="Nagy L.G."/>
            <person name="Aury J.M."/>
            <person name="Wincker P."/>
            <person name="Grigoriev I.V."/>
            <person name="Bonfante P."/>
            <person name="Martin F.M."/>
        </authorList>
    </citation>
    <scope>NUCLEOTIDE SEQUENCE [LARGE SCALE GENOMIC DNA]</scope>
    <source>
        <strain evidence="8 9">ATCC MYA-4762</strain>
    </source>
</reference>
<dbReference type="SUPFAM" id="SSF48371">
    <property type="entry name" value="ARM repeat"/>
    <property type="match status" value="2"/>
</dbReference>
<dbReference type="EMBL" id="ML121602">
    <property type="protein sequence ID" value="RPB18952.1"/>
    <property type="molecule type" value="Genomic_DNA"/>
</dbReference>
<dbReference type="Proteomes" id="UP000267821">
    <property type="component" value="Unassembled WGS sequence"/>
</dbReference>
<feature type="compositionally biased region" description="Basic and acidic residues" evidence="7">
    <location>
        <begin position="11"/>
        <end position="28"/>
    </location>
</feature>
<dbReference type="InterPro" id="IPR001313">
    <property type="entry name" value="Pumilio_RNA-bd_rpt"/>
</dbReference>
<comment type="function">
    <text evidence="4">RNA-binding nucleolar protein required for pre-rRNA processing. Involved in production of 18S rRNA and assembly of small ribosomal subunit.</text>
</comment>
<evidence type="ECO:0000256" key="6">
    <source>
        <dbReference type="ARBA" id="ARBA00031929"/>
    </source>
</evidence>
<dbReference type="GO" id="GO:0000447">
    <property type="term" value="P:endonucleolytic cleavage in ITS1 to separate SSU-rRNA from 5.8S rRNA and LSU-rRNA from tricistronic rRNA transcript (SSU-rRNA, 5.8S rRNA, LSU-rRNA)"/>
    <property type="evidence" value="ECO:0007669"/>
    <property type="project" value="TreeGrafter"/>
</dbReference>
<feature type="compositionally biased region" description="Polar residues" evidence="7">
    <location>
        <begin position="712"/>
        <end position="732"/>
    </location>
</feature>
<feature type="compositionally biased region" description="Basic and acidic residues" evidence="7">
    <location>
        <begin position="683"/>
        <end position="699"/>
    </location>
</feature>
<gene>
    <name evidence="8" type="ORF">L211DRAFT_843089</name>
</gene>
<feature type="compositionally biased region" description="Polar residues" evidence="7">
    <location>
        <begin position="665"/>
        <end position="679"/>
    </location>
</feature>
<dbReference type="GO" id="GO:0000480">
    <property type="term" value="P:endonucleolytic cleavage in 5'-ETS of tricistronic rRNA transcript (SSU-rRNA, 5.8S rRNA, LSU-rRNA)"/>
    <property type="evidence" value="ECO:0007669"/>
    <property type="project" value="TreeGrafter"/>
</dbReference>
<evidence type="ECO:0000313" key="9">
    <source>
        <dbReference type="Proteomes" id="UP000267821"/>
    </source>
</evidence>
<dbReference type="PANTHER" id="PTHR13102:SF0">
    <property type="entry name" value="NUCLEOLAR PROTEIN 9"/>
    <property type="match status" value="1"/>
</dbReference>
<sequence length="751" mass="82845">MPKEKKKRGRRAEEARRKQEGEVKHADIDIPMEFYDAPGQGTGDIGYTQDAEVVDGPPFFGLLDEQEQECFRVQDELLKANAFETEDDRTAFVNNFFREADGKELKLANSQGCSRLLEKMMSLATPKQLKGLFQKCNGNFMHLVQHRFASHFCESLFLHSAGVVAQEEEDDGVLGMENAMDMDGNEIFASMESLFLYTLNELEPFLHALLTHPFASHTVRVLLLVLSGHGTNKTASTSLIQSRNKENKLETDKLAGERRVPDSFEEATGRILKTISEKIGVRELRILATHPVGSPTLQFLLQLELSSTEVTGRKSKKDQKDTLSKSTLLSKLLGGEESEGNTSASAFLQNLFYDSVGSHVLEAVIQFSDQTTFAVLYDKYFKDRLPSMSRNETASFVAVKVVDRLDEKQLEALIGGLVPLVPNLLERSLTNVLKATIDSSIKHDVDASKLVKAIADTFNTDGISTVIFKMLKISEKELQQASEDAIDNVTGAGSGSKGKKNPTQMHGSLLVQSILQLPGDCGSFANASLLAQTPDTVLHLATNPTASHVIQASLTSPHATVLHKRKLLNLLSGNFAQLAMSPSGSHLVDACWTVTQGMNNYRTGIAEELVRSEAVVRASLFGRIVWRNWAMDKYKTRRGDWLRLGKGDEDAVSEHQGSAGIVNTAGATNRSRGGSTKSAIQLARERRAEQRKKKEEFLARKTKREWRGEGTGANSEGVTANEKNSTGGSSAGQELRSKRRRDNDWVSRGFH</sequence>
<evidence type="ECO:0000256" key="3">
    <source>
        <dbReference type="ARBA" id="ARBA00022737"/>
    </source>
</evidence>
<feature type="region of interest" description="Disordered" evidence="7">
    <location>
        <begin position="652"/>
        <end position="751"/>
    </location>
</feature>
<keyword evidence="3" id="KW-0677">Repeat</keyword>
<evidence type="ECO:0000313" key="8">
    <source>
        <dbReference type="EMBL" id="RPB18952.1"/>
    </source>
</evidence>
<dbReference type="GO" id="GO:0000056">
    <property type="term" value="P:ribosomal small subunit export from nucleus"/>
    <property type="evidence" value="ECO:0007669"/>
    <property type="project" value="TreeGrafter"/>
</dbReference>
<feature type="compositionally biased region" description="Basic residues" evidence="7">
    <location>
        <begin position="1"/>
        <end position="10"/>
    </location>
</feature>
<dbReference type="InterPro" id="IPR011989">
    <property type="entry name" value="ARM-like"/>
</dbReference>
<dbReference type="InParanoid" id="A0A3N4LBX0"/>
<dbReference type="FunCoup" id="A0A3N4LBX0">
    <property type="interactions" value="915"/>
</dbReference>
<dbReference type="GO" id="GO:0030688">
    <property type="term" value="C:preribosome, small subunit precursor"/>
    <property type="evidence" value="ECO:0007669"/>
    <property type="project" value="TreeGrafter"/>
</dbReference>
<dbReference type="InterPro" id="IPR040000">
    <property type="entry name" value="NOP9"/>
</dbReference>
<dbReference type="GO" id="GO:0000472">
    <property type="term" value="P:endonucleolytic cleavage to generate mature 5'-end of SSU-rRNA from (SSU-rRNA, 5.8S rRNA, LSU-rRNA)"/>
    <property type="evidence" value="ECO:0007669"/>
    <property type="project" value="TreeGrafter"/>
</dbReference>
<name>A0A3N4LBX0_9PEZI</name>
<dbReference type="SMART" id="SM00025">
    <property type="entry name" value="Pumilio"/>
    <property type="match status" value="7"/>
</dbReference>
<dbReference type="OrthoDB" id="392571at2759"/>
<evidence type="ECO:0000256" key="4">
    <source>
        <dbReference type="ARBA" id="ARBA00024893"/>
    </source>
</evidence>
<keyword evidence="9" id="KW-1185">Reference proteome</keyword>